<accession>A0ABY7FA07</accession>
<name>A0ABY7FA07_MYAAR</name>
<dbReference type="Proteomes" id="UP001164746">
    <property type="component" value="Chromosome 10"/>
</dbReference>
<dbReference type="EMBL" id="CP111021">
    <property type="protein sequence ID" value="WAR17528.1"/>
    <property type="molecule type" value="Genomic_DNA"/>
</dbReference>
<proteinExistence type="predicted"/>
<reference evidence="1" key="1">
    <citation type="submission" date="2022-11" db="EMBL/GenBank/DDBJ databases">
        <title>Centuries of genome instability and evolution in soft-shell clam transmissible cancer (bioRxiv).</title>
        <authorList>
            <person name="Hart S.F.M."/>
            <person name="Yonemitsu M.A."/>
            <person name="Giersch R.M."/>
            <person name="Beal B.F."/>
            <person name="Arriagada G."/>
            <person name="Davis B.W."/>
            <person name="Ostrander E.A."/>
            <person name="Goff S.P."/>
            <person name="Metzger M.J."/>
        </authorList>
    </citation>
    <scope>NUCLEOTIDE SEQUENCE</scope>
    <source>
        <strain evidence="1">MELC-2E11</strain>
        <tissue evidence="1">Siphon/mantle</tissue>
    </source>
</reference>
<sequence>MSSSKDRQSNQYTGMLTIIILCFQF</sequence>
<organism evidence="1 2">
    <name type="scientific">Mya arenaria</name>
    <name type="common">Soft-shell clam</name>
    <dbReference type="NCBI Taxonomy" id="6604"/>
    <lineage>
        <taxon>Eukaryota</taxon>
        <taxon>Metazoa</taxon>
        <taxon>Spiralia</taxon>
        <taxon>Lophotrochozoa</taxon>
        <taxon>Mollusca</taxon>
        <taxon>Bivalvia</taxon>
        <taxon>Autobranchia</taxon>
        <taxon>Heteroconchia</taxon>
        <taxon>Euheterodonta</taxon>
        <taxon>Imparidentia</taxon>
        <taxon>Neoheterodontei</taxon>
        <taxon>Myida</taxon>
        <taxon>Myoidea</taxon>
        <taxon>Myidae</taxon>
        <taxon>Mya</taxon>
    </lineage>
</organism>
<protein>
    <submittedName>
        <fullName evidence="1">Uncharacterized protein</fullName>
    </submittedName>
</protein>
<evidence type="ECO:0000313" key="1">
    <source>
        <dbReference type="EMBL" id="WAR17528.1"/>
    </source>
</evidence>
<evidence type="ECO:0000313" key="2">
    <source>
        <dbReference type="Proteomes" id="UP001164746"/>
    </source>
</evidence>
<feature type="non-terminal residue" evidence="1">
    <location>
        <position position="25"/>
    </location>
</feature>
<gene>
    <name evidence="1" type="ORF">MAR_032122</name>
</gene>
<keyword evidence="2" id="KW-1185">Reference proteome</keyword>